<dbReference type="InterPro" id="IPR011701">
    <property type="entry name" value="MFS"/>
</dbReference>
<dbReference type="EMBL" id="BDGG01000005">
    <property type="protein sequence ID" value="GAU99732.1"/>
    <property type="molecule type" value="Genomic_DNA"/>
</dbReference>
<reference evidence="10 11" key="1">
    <citation type="journal article" date="2016" name="Nat. Commun.">
        <title>Extremotolerant tardigrade genome and improved radiotolerance of human cultured cells by tardigrade-unique protein.</title>
        <authorList>
            <person name="Hashimoto T."/>
            <person name="Horikawa D.D."/>
            <person name="Saito Y."/>
            <person name="Kuwahara H."/>
            <person name="Kozuka-Hata H."/>
            <person name="Shin-I T."/>
            <person name="Minakuchi Y."/>
            <person name="Ohishi K."/>
            <person name="Motoyama A."/>
            <person name="Aizu T."/>
            <person name="Enomoto A."/>
            <person name="Kondo K."/>
            <person name="Tanaka S."/>
            <person name="Hara Y."/>
            <person name="Koshikawa S."/>
            <person name="Sagara H."/>
            <person name="Miura T."/>
            <person name="Yokobori S."/>
            <person name="Miyagawa K."/>
            <person name="Suzuki Y."/>
            <person name="Kubo T."/>
            <person name="Oyama M."/>
            <person name="Kohara Y."/>
            <person name="Fujiyama A."/>
            <person name="Arakawa K."/>
            <person name="Katayama T."/>
            <person name="Toyoda A."/>
            <person name="Kunieda T."/>
        </authorList>
    </citation>
    <scope>NUCLEOTIDE SEQUENCE [LARGE SCALE GENOMIC DNA]</scope>
    <source>
        <strain evidence="10 11">YOKOZUNA-1</strain>
    </source>
</reference>
<evidence type="ECO:0000256" key="2">
    <source>
        <dbReference type="ARBA" id="ARBA00006829"/>
    </source>
</evidence>
<feature type="transmembrane region" description="Helical" evidence="8">
    <location>
        <begin position="233"/>
        <end position="253"/>
    </location>
</feature>
<dbReference type="GO" id="GO:0016020">
    <property type="term" value="C:membrane"/>
    <property type="evidence" value="ECO:0007669"/>
    <property type="project" value="UniProtKB-SubCell"/>
</dbReference>
<dbReference type="PANTHER" id="PTHR23506:SF26">
    <property type="entry name" value="MFS-TYPE TRANSPORTER SLC18B1"/>
    <property type="match status" value="1"/>
</dbReference>
<dbReference type="InterPro" id="IPR050930">
    <property type="entry name" value="MFS_Vesicular_Transporter"/>
</dbReference>
<feature type="domain" description="Major facilitator superfamily (MFS) profile" evidence="9">
    <location>
        <begin position="34"/>
        <end position="433"/>
    </location>
</feature>
<dbReference type="GO" id="GO:0022857">
    <property type="term" value="F:transmembrane transporter activity"/>
    <property type="evidence" value="ECO:0007669"/>
    <property type="project" value="InterPro"/>
</dbReference>
<proteinExistence type="inferred from homology"/>
<dbReference type="InterPro" id="IPR020846">
    <property type="entry name" value="MFS_dom"/>
</dbReference>
<feature type="transmembrane region" description="Helical" evidence="8">
    <location>
        <begin position="405"/>
        <end position="428"/>
    </location>
</feature>
<gene>
    <name evidence="10" type="primary">RvY_10688-1</name>
    <name evidence="10" type="synonym">RvY_10688.1</name>
    <name evidence="10" type="ORF">RvY_10688</name>
</gene>
<keyword evidence="11" id="KW-1185">Reference proteome</keyword>
<dbReference type="InterPro" id="IPR001958">
    <property type="entry name" value="Tet-R_TetA/multi-R_MdtG-like"/>
</dbReference>
<feature type="transmembrane region" description="Helical" evidence="8">
    <location>
        <begin position="300"/>
        <end position="318"/>
    </location>
</feature>
<evidence type="ECO:0000256" key="1">
    <source>
        <dbReference type="ARBA" id="ARBA00004141"/>
    </source>
</evidence>
<evidence type="ECO:0000256" key="5">
    <source>
        <dbReference type="ARBA" id="ARBA00022775"/>
    </source>
</evidence>
<dbReference type="Gene3D" id="1.20.1250.20">
    <property type="entry name" value="MFS general substrate transporter like domains"/>
    <property type="match status" value="2"/>
</dbReference>
<feature type="transmembrane region" description="Helical" evidence="8">
    <location>
        <begin position="193"/>
        <end position="213"/>
    </location>
</feature>
<evidence type="ECO:0000259" key="9">
    <source>
        <dbReference type="PROSITE" id="PS50850"/>
    </source>
</evidence>
<dbReference type="SUPFAM" id="SSF103473">
    <property type="entry name" value="MFS general substrate transporter"/>
    <property type="match status" value="1"/>
</dbReference>
<feature type="transmembrane region" description="Helical" evidence="8">
    <location>
        <begin position="273"/>
        <end position="293"/>
    </location>
</feature>
<feature type="transmembrane region" description="Helical" evidence="8">
    <location>
        <begin position="330"/>
        <end position="350"/>
    </location>
</feature>
<dbReference type="PRINTS" id="PR01035">
    <property type="entry name" value="TCRTETA"/>
</dbReference>
<accession>A0A1D1VI28</accession>
<evidence type="ECO:0000256" key="8">
    <source>
        <dbReference type="SAM" id="Phobius"/>
    </source>
</evidence>
<keyword evidence="4 8" id="KW-0812">Transmembrane</keyword>
<keyword evidence="7 8" id="KW-0472">Membrane</keyword>
<keyword evidence="5" id="KW-0532">Neurotransmitter transport</keyword>
<keyword evidence="6 8" id="KW-1133">Transmembrane helix</keyword>
<dbReference type="AlphaFoldDB" id="A0A1D1VI28"/>
<evidence type="ECO:0000256" key="4">
    <source>
        <dbReference type="ARBA" id="ARBA00022692"/>
    </source>
</evidence>
<protein>
    <recommendedName>
        <fullName evidence="9">Major facilitator superfamily (MFS) profile domain-containing protein</fullName>
    </recommendedName>
</protein>
<evidence type="ECO:0000313" key="10">
    <source>
        <dbReference type="EMBL" id="GAU99732.1"/>
    </source>
</evidence>
<name>A0A1D1VI28_RAMVA</name>
<dbReference type="Proteomes" id="UP000186922">
    <property type="component" value="Unassembled WGS sequence"/>
</dbReference>
<evidence type="ECO:0000313" key="11">
    <source>
        <dbReference type="Proteomes" id="UP000186922"/>
    </source>
</evidence>
<dbReference type="PANTHER" id="PTHR23506">
    <property type="entry name" value="GH10249P"/>
    <property type="match status" value="1"/>
</dbReference>
<dbReference type="Pfam" id="PF07690">
    <property type="entry name" value="MFS_1"/>
    <property type="match status" value="1"/>
</dbReference>
<feature type="transmembrane region" description="Helical" evidence="8">
    <location>
        <begin position="99"/>
        <end position="118"/>
    </location>
</feature>
<comment type="subcellular location">
    <subcellularLocation>
        <location evidence="1">Membrane</location>
        <topology evidence="1">Multi-pass membrane protein</topology>
    </subcellularLocation>
</comment>
<dbReference type="InterPro" id="IPR036259">
    <property type="entry name" value="MFS_trans_sf"/>
</dbReference>
<feature type="transmembrane region" description="Helical" evidence="8">
    <location>
        <begin position="371"/>
        <end position="393"/>
    </location>
</feature>
<feature type="transmembrane region" description="Helical" evidence="8">
    <location>
        <begin position="163"/>
        <end position="181"/>
    </location>
</feature>
<evidence type="ECO:0000256" key="7">
    <source>
        <dbReference type="ARBA" id="ARBA00023136"/>
    </source>
</evidence>
<dbReference type="PROSITE" id="PS50850">
    <property type="entry name" value="MFS"/>
    <property type="match status" value="1"/>
</dbReference>
<dbReference type="STRING" id="947166.A0A1D1VI28"/>
<feature type="transmembrane region" description="Helical" evidence="8">
    <location>
        <begin position="72"/>
        <end position="92"/>
    </location>
</feature>
<sequence>MTEVDELGGAVVSPAGRPRRYDTFLSIPRDRKIILATLCLGNFFTSTFYACIAVFFPSFAASKGASSGDVGLVFGIMQLVMFVFSFVWGLTIHNIGTKFMYISGIGVAGAATVFMGVLEYSPDPAFISMCYLIRIMQGLGASAVVTASFTIIADVFPTSISTMFGTCETFSGLGFMVGPIIGSGLYEAGGFKAPLVFLGTCVMLVGLVALYTLPVNKTTRGRDYGTFRTYIKIPAILCTLLSVFTITFGLGFIDATYSAHLKHLLSNFTLLSLVFLIPTAVYLFSSPLLGFFLDRFGRAWECILLGGLFTVVGYLLMGPSPIFPARLHDMLWVNIIGNIFMGLGVGLQLIPPFGKNLKTAIEKGFPETIDTYGMVSGSLNSAISLGAFLGPTIGGALSDGYGFEWTLTGFAIMQIVVTLITAGLFLYLRKRSRTVYESDYDRYGRSSIDDDEPLVFAR</sequence>
<comment type="caution">
    <text evidence="10">The sequence shown here is derived from an EMBL/GenBank/DDBJ whole genome shotgun (WGS) entry which is preliminary data.</text>
</comment>
<organism evidence="10 11">
    <name type="scientific">Ramazzottius varieornatus</name>
    <name type="common">Water bear</name>
    <name type="synonym">Tardigrade</name>
    <dbReference type="NCBI Taxonomy" id="947166"/>
    <lineage>
        <taxon>Eukaryota</taxon>
        <taxon>Metazoa</taxon>
        <taxon>Ecdysozoa</taxon>
        <taxon>Tardigrada</taxon>
        <taxon>Eutardigrada</taxon>
        <taxon>Parachela</taxon>
        <taxon>Hypsibioidea</taxon>
        <taxon>Ramazzottiidae</taxon>
        <taxon>Ramazzottius</taxon>
    </lineage>
</organism>
<feature type="transmembrane region" description="Helical" evidence="8">
    <location>
        <begin position="138"/>
        <end position="156"/>
    </location>
</feature>
<evidence type="ECO:0000256" key="3">
    <source>
        <dbReference type="ARBA" id="ARBA00022448"/>
    </source>
</evidence>
<keyword evidence="3" id="KW-0813">Transport</keyword>
<evidence type="ECO:0000256" key="6">
    <source>
        <dbReference type="ARBA" id="ARBA00022989"/>
    </source>
</evidence>
<comment type="similarity">
    <text evidence="2">Belongs to the major facilitator superfamily. Vesicular transporter family.</text>
</comment>
<feature type="transmembrane region" description="Helical" evidence="8">
    <location>
        <begin position="33"/>
        <end position="60"/>
    </location>
</feature>
<dbReference type="OrthoDB" id="446368at2759"/>